<accession>A0ABU3APZ9</accession>
<organism evidence="2 3">
    <name type="scientific">Streptomyces lancefieldiae</name>
    <dbReference type="NCBI Taxonomy" id="3075520"/>
    <lineage>
        <taxon>Bacteria</taxon>
        <taxon>Bacillati</taxon>
        <taxon>Actinomycetota</taxon>
        <taxon>Actinomycetes</taxon>
        <taxon>Kitasatosporales</taxon>
        <taxon>Streptomycetaceae</taxon>
        <taxon>Streptomyces</taxon>
    </lineage>
</organism>
<sequence>MKTVRRKAALAGPVLLLALGSAPSYASEAPSAQQTCYGQAFSYQSTPGGDGYSYTDWYEVLGACDDINIKTNHSRYVQVCGTTWCGDWKAAYEGKWTVIHGNSEPNAWYHVRFRGENASTGWIAD</sequence>
<evidence type="ECO:0000313" key="3">
    <source>
        <dbReference type="Proteomes" id="UP001180724"/>
    </source>
</evidence>
<dbReference type="Proteomes" id="UP001180724">
    <property type="component" value="Unassembled WGS sequence"/>
</dbReference>
<evidence type="ECO:0008006" key="4">
    <source>
        <dbReference type="Google" id="ProtNLM"/>
    </source>
</evidence>
<evidence type="ECO:0000256" key="1">
    <source>
        <dbReference type="SAM" id="SignalP"/>
    </source>
</evidence>
<name>A0ABU3APZ9_9ACTN</name>
<protein>
    <recommendedName>
        <fullName evidence="4">Secreted protein</fullName>
    </recommendedName>
</protein>
<gene>
    <name evidence="2" type="ORF">RM812_18900</name>
</gene>
<reference evidence="2" key="1">
    <citation type="submission" date="2024-05" db="EMBL/GenBank/DDBJ databases">
        <title>30 novel species of actinomycetes from the DSMZ collection.</title>
        <authorList>
            <person name="Nouioui I."/>
        </authorList>
    </citation>
    <scope>NUCLEOTIDE SEQUENCE</scope>
    <source>
        <strain evidence="2">DSM 40712</strain>
    </source>
</reference>
<feature type="signal peptide" evidence="1">
    <location>
        <begin position="1"/>
        <end position="26"/>
    </location>
</feature>
<feature type="chain" id="PRO_5045846570" description="Secreted protein" evidence="1">
    <location>
        <begin position="27"/>
        <end position="125"/>
    </location>
</feature>
<proteinExistence type="predicted"/>
<comment type="caution">
    <text evidence="2">The sequence shown here is derived from an EMBL/GenBank/DDBJ whole genome shotgun (WGS) entry which is preliminary data.</text>
</comment>
<evidence type="ECO:0000313" key="2">
    <source>
        <dbReference type="EMBL" id="MDT0612267.1"/>
    </source>
</evidence>
<keyword evidence="1" id="KW-0732">Signal</keyword>
<dbReference type="RefSeq" id="WP_311573879.1">
    <property type="nucleotide sequence ID" value="NZ_JAVRFH010000017.1"/>
</dbReference>
<keyword evidence="3" id="KW-1185">Reference proteome</keyword>
<dbReference type="EMBL" id="JAVRFH010000017">
    <property type="protein sequence ID" value="MDT0612267.1"/>
    <property type="molecule type" value="Genomic_DNA"/>
</dbReference>